<feature type="region of interest" description="Disordered" evidence="2">
    <location>
        <begin position="1"/>
        <end position="71"/>
    </location>
</feature>
<dbReference type="CDD" id="cd05829">
    <property type="entry name" value="Sortase_F"/>
    <property type="match status" value="1"/>
</dbReference>
<dbReference type="Pfam" id="PF04203">
    <property type="entry name" value="Sortase"/>
    <property type="match status" value="1"/>
</dbReference>
<dbReference type="SUPFAM" id="SSF63817">
    <property type="entry name" value="Sortase"/>
    <property type="match status" value="1"/>
</dbReference>
<evidence type="ECO:0000256" key="3">
    <source>
        <dbReference type="SAM" id="Phobius"/>
    </source>
</evidence>
<proteinExistence type="predicted"/>
<accession>A0ABS5Z3E9</accession>
<name>A0ABS5Z3E9_9ACTN</name>
<dbReference type="InterPro" id="IPR005754">
    <property type="entry name" value="Sortase"/>
</dbReference>
<evidence type="ECO:0000313" key="5">
    <source>
        <dbReference type="Proteomes" id="UP001519654"/>
    </source>
</evidence>
<sequence length="278" mass="29415">MAGRQPPGASGPRMPESVLRKQPAQIVAPPPGVITGRLPAPRPAPGRPAFRKPSPRPLPKTPPRPMRGRGQGKPWPIGLIALALLFLGLFVVAMGIGAATNVDLGGLFSGPARNEPPPRAFPVLDPSRPERLTIPAINVEAPILEVGLAADGTVGVPPLKRHNEAGWFDGGPTPGQFGPALIVGHADTRTGPSVFHELPKLKPGQRIEVERADNSVAVFEVNSVEHFDKGKLPVQRVYSDFTRPSLRLMTCGGRWVGGSTGYADNIVVFASLVSAKKT</sequence>
<feature type="transmembrane region" description="Helical" evidence="3">
    <location>
        <begin position="75"/>
        <end position="99"/>
    </location>
</feature>
<dbReference type="InterPro" id="IPR042001">
    <property type="entry name" value="Sortase_F"/>
</dbReference>
<keyword evidence="3" id="KW-1133">Transmembrane helix</keyword>
<feature type="compositionally biased region" description="Pro residues" evidence="2">
    <location>
        <begin position="55"/>
        <end position="65"/>
    </location>
</feature>
<dbReference type="Proteomes" id="UP001519654">
    <property type="component" value="Unassembled WGS sequence"/>
</dbReference>
<organism evidence="4 5">
    <name type="scientific">Paractinoplanes bogorensis</name>
    <dbReference type="NCBI Taxonomy" id="1610840"/>
    <lineage>
        <taxon>Bacteria</taxon>
        <taxon>Bacillati</taxon>
        <taxon>Actinomycetota</taxon>
        <taxon>Actinomycetes</taxon>
        <taxon>Micromonosporales</taxon>
        <taxon>Micromonosporaceae</taxon>
        <taxon>Paractinoplanes</taxon>
    </lineage>
</organism>
<reference evidence="4 5" key="1">
    <citation type="submission" date="2021-06" db="EMBL/GenBank/DDBJ databases">
        <title>Actinoplanes lichenicola sp. nov., and Actinoplanes ovalisporus sp. nov., isolated from lichen in Thailand.</title>
        <authorList>
            <person name="Saeng-In P."/>
            <person name="Kanchanasin P."/>
            <person name="Yuki M."/>
            <person name="Kudo T."/>
            <person name="Ohkuma M."/>
            <person name="Phongsopitanun W."/>
            <person name="Tanasupawat S."/>
        </authorList>
    </citation>
    <scope>NUCLEOTIDE SEQUENCE [LARGE SCALE GENOMIC DNA]</scope>
    <source>
        <strain evidence="4 5">NBRC 110975</strain>
    </source>
</reference>
<dbReference type="NCBIfam" id="NF033748">
    <property type="entry name" value="class_F_sortase"/>
    <property type="match status" value="1"/>
</dbReference>
<evidence type="ECO:0000313" key="4">
    <source>
        <dbReference type="EMBL" id="MBU2669469.1"/>
    </source>
</evidence>
<keyword evidence="5" id="KW-1185">Reference proteome</keyword>
<dbReference type="RefSeq" id="WP_215794143.1">
    <property type="nucleotide sequence ID" value="NZ_JAHKKG010000015.1"/>
</dbReference>
<evidence type="ECO:0000256" key="2">
    <source>
        <dbReference type="SAM" id="MobiDB-lite"/>
    </source>
</evidence>
<protein>
    <submittedName>
        <fullName evidence="4">Class F sortase</fullName>
    </submittedName>
</protein>
<keyword evidence="3" id="KW-0812">Transmembrane</keyword>
<comment type="caution">
    <text evidence="4">The sequence shown here is derived from an EMBL/GenBank/DDBJ whole genome shotgun (WGS) entry which is preliminary data.</text>
</comment>
<gene>
    <name evidence="4" type="ORF">KOI35_38760</name>
</gene>
<dbReference type="Gene3D" id="2.40.260.10">
    <property type="entry name" value="Sortase"/>
    <property type="match status" value="1"/>
</dbReference>
<evidence type="ECO:0000256" key="1">
    <source>
        <dbReference type="ARBA" id="ARBA00022801"/>
    </source>
</evidence>
<keyword evidence="1" id="KW-0378">Hydrolase</keyword>
<dbReference type="EMBL" id="JAHKKG010000015">
    <property type="protein sequence ID" value="MBU2669469.1"/>
    <property type="molecule type" value="Genomic_DNA"/>
</dbReference>
<keyword evidence="3" id="KW-0472">Membrane</keyword>
<dbReference type="InterPro" id="IPR023365">
    <property type="entry name" value="Sortase_dom-sf"/>
</dbReference>